<keyword evidence="2" id="KW-1185">Reference proteome</keyword>
<evidence type="ECO:0000313" key="1">
    <source>
        <dbReference type="EMBL" id="SDX96675.1"/>
    </source>
</evidence>
<reference evidence="1 2" key="1">
    <citation type="submission" date="2016-10" db="EMBL/GenBank/DDBJ databases">
        <authorList>
            <person name="Varghese N."/>
            <person name="Submissions S."/>
        </authorList>
    </citation>
    <scope>NUCLEOTIDE SEQUENCE [LARGE SCALE GENOMIC DNA]</scope>
    <source>
        <strain evidence="1 2">DSM 20748</strain>
    </source>
</reference>
<protein>
    <submittedName>
        <fullName evidence="1">Uncharacterized protein</fullName>
    </submittedName>
</protein>
<proteinExistence type="predicted"/>
<organism evidence="1 2">
    <name type="scientific">Salimicrobium album</name>
    <dbReference type="NCBI Taxonomy" id="50717"/>
    <lineage>
        <taxon>Bacteria</taxon>
        <taxon>Bacillati</taxon>
        <taxon>Bacillota</taxon>
        <taxon>Bacilli</taxon>
        <taxon>Bacillales</taxon>
        <taxon>Bacillaceae</taxon>
        <taxon>Salimicrobium</taxon>
    </lineage>
</organism>
<accession>A0A1H3G0P9</accession>
<sequence>MISGHWKSAEEHKSSAVFYFPGKGGRGGTGIRKVPSDAGIGRDSFTIQLFPSPILLRFHI</sequence>
<dbReference type="Proteomes" id="UP000198647">
    <property type="component" value="Unassembled WGS sequence"/>
</dbReference>
<dbReference type="EMBL" id="FNOS01000004">
    <property type="protein sequence ID" value="SDX96675.1"/>
    <property type="molecule type" value="Genomic_DNA"/>
</dbReference>
<comment type="caution">
    <text evidence="1">The sequence shown here is derived from an EMBL/GenBank/DDBJ whole genome shotgun (WGS) entry which is preliminary data.</text>
</comment>
<gene>
    <name evidence="1" type="ORF">SAMN04488081_1748</name>
</gene>
<evidence type="ECO:0000313" key="2">
    <source>
        <dbReference type="Proteomes" id="UP000198647"/>
    </source>
</evidence>
<name>A0A1H3G0P9_9BACI</name>